<dbReference type="Pfam" id="PF04421">
    <property type="entry name" value="Mss4"/>
    <property type="match status" value="1"/>
</dbReference>
<dbReference type="InterPro" id="IPR011057">
    <property type="entry name" value="Mss4-like_sf"/>
</dbReference>
<evidence type="ECO:0000256" key="2">
    <source>
        <dbReference type="ARBA" id="ARBA00017682"/>
    </source>
</evidence>
<keyword evidence="3" id="KW-0813">Transport</keyword>
<sequence>MTFFLKIAESPWTLSSLKTGQAKGADTNSPRKASVGQLEPGAAPEGGAPLAACFQAMDASLFGTFLPISHMNFLYNQLNSRKTLIEYQMCPNMDRSRPKFSATLSTALNELVIAKNVLSNIMEMLLTALTMLSTLAKTHHLNKAYKSCTLGKKWASFSAKEATPGRSASSRGCLGCYLWRIFGFEWSSVTSLLPKALSGTSWRNLEDINEMLRLAKLHENDLLPTSQTVYFTQNKLYSDDYKLLELDQHLLEELKEGQTLYIKGDDDENAVLCSGTRTYDLSGAETSNSLLLVQDMHFFDDLKDEKERSCKKITVSGIFYEYLSVTSSKPHLKKLMDLLNKSVYKGPEREYEIKEENLFSYEDLNNTVQASEKELKEILRTLNVVTIKSKIRLLDVEYHFRALSYMLKLIEENSWNLDEIDYEETLTSLKDIVPEEILISLFDKYTEESKIVDGLQLYSYRESEICRFFAQILLYGAGKFNLDEFLQAWRESVPEGMIPDEELLYGIAIIDRKSEPNIISAFPEENLSEDINERFNMLFKAREKWSVPEITPYIQRLTTQKMDVNALLAKFARASTVEGVNENYESEISDGRNFRSVKCKFCSSVILSPSSATFTSFEFQLPLIRQEKQNESNPETETVSLFWSVNDMFVFQNVGFSHAVGNNKYLACADCEAGPIGYHDLTNKKSYVALSRVQHC</sequence>
<dbReference type="Pfam" id="PF09724">
    <property type="entry name" value="Dcc1"/>
    <property type="match status" value="1"/>
</dbReference>
<reference evidence="8" key="2">
    <citation type="submission" date="2021-08" db="EMBL/GenBank/DDBJ databases">
        <authorList>
            <person name="Eriksson T."/>
        </authorList>
    </citation>
    <scope>NUCLEOTIDE SEQUENCE</scope>
    <source>
        <strain evidence="8">Stoneville</strain>
        <tissue evidence="8">Whole head</tissue>
    </source>
</reference>
<keyword evidence="9" id="KW-1185">Reference proteome</keyword>
<evidence type="ECO:0000256" key="1">
    <source>
        <dbReference type="ARBA" id="ARBA00007017"/>
    </source>
</evidence>
<evidence type="ECO:0000256" key="4">
    <source>
        <dbReference type="ARBA" id="ARBA00022658"/>
    </source>
</evidence>
<dbReference type="SUPFAM" id="SSF51316">
    <property type="entry name" value="Mss4-like"/>
    <property type="match status" value="1"/>
</dbReference>
<feature type="region of interest" description="Disordered" evidence="7">
    <location>
        <begin position="18"/>
        <end position="42"/>
    </location>
</feature>
<comment type="similarity">
    <text evidence="1">Belongs to the DCC1 family.</text>
</comment>
<dbReference type="GO" id="GO:0007264">
    <property type="term" value="P:small GTPase-mediated signal transduction"/>
    <property type="evidence" value="ECO:0007669"/>
    <property type="project" value="InterPro"/>
</dbReference>
<reference evidence="8" key="1">
    <citation type="journal article" date="2020" name="J Insects Food Feed">
        <title>The yellow mealworm (Tenebrio molitor) genome: a resource for the emerging insects as food and feed industry.</title>
        <authorList>
            <person name="Eriksson T."/>
            <person name="Andere A."/>
            <person name="Kelstrup H."/>
            <person name="Emery V."/>
            <person name="Picard C."/>
        </authorList>
    </citation>
    <scope>NUCLEOTIDE SEQUENCE</scope>
    <source>
        <strain evidence="8">Stoneville</strain>
        <tissue evidence="8">Whole head</tissue>
    </source>
</reference>
<accession>A0A8J6HGH5</accession>
<dbReference type="GO" id="GO:0000785">
    <property type="term" value="C:chromatin"/>
    <property type="evidence" value="ECO:0007669"/>
    <property type="project" value="TreeGrafter"/>
</dbReference>
<dbReference type="GO" id="GO:0015031">
    <property type="term" value="P:protein transport"/>
    <property type="evidence" value="ECO:0007669"/>
    <property type="project" value="UniProtKB-KW"/>
</dbReference>
<dbReference type="EMBL" id="JABDTM020025485">
    <property type="protein sequence ID" value="KAH0813213.1"/>
    <property type="molecule type" value="Genomic_DNA"/>
</dbReference>
<dbReference type="InterPro" id="IPR019128">
    <property type="entry name" value="Dcc1"/>
</dbReference>
<protein>
    <recommendedName>
        <fullName evidence="2">Sister chromatid cohesion protein DCC1</fullName>
    </recommendedName>
</protein>
<dbReference type="FunFam" id="2.170.150.10:FF:000005">
    <property type="entry name" value="Guanine nucleotide exchange factor MSS4"/>
    <property type="match status" value="1"/>
</dbReference>
<organism evidence="8 9">
    <name type="scientific">Tenebrio molitor</name>
    <name type="common">Yellow mealworm beetle</name>
    <dbReference type="NCBI Taxonomy" id="7067"/>
    <lineage>
        <taxon>Eukaryota</taxon>
        <taxon>Metazoa</taxon>
        <taxon>Ecdysozoa</taxon>
        <taxon>Arthropoda</taxon>
        <taxon>Hexapoda</taxon>
        <taxon>Insecta</taxon>
        <taxon>Pterygota</taxon>
        <taxon>Neoptera</taxon>
        <taxon>Endopterygota</taxon>
        <taxon>Coleoptera</taxon>
        <taxon>Polyphaga</taxon>
        <taxon>Cucujiformia</taxon>
        <taxon>Tenebrionidae</taxon>
        <taxon>Tenebrio</taxon>
    </lineage>
</organism>
<keyword evidence="4" id="KW-0344">Guanine-nucleotide releasing factor</keyword>
<name>A0A8J6HGH5_TENMO</name>
<dbReference type="GO" id="GO:0006260">
    <property type="term" value="P:DNA replication"/>
    <property type="evidence" value="ECO:0007669"/>
    <property type="project" value="UniProtKB-KW"/>
</dbReference>
<dbReference type="PANTHER" id="PTHR13395:SF6">
    <property type="entry name" value="SISTER CHROMATID COHESION PROTEIN DCC1"/>
    <property type="match status" value="1"/>
</dbReference>
<evidence type="ECO:0000256" key="5">
    <source>
        <dbReference type="ARBA" id="ARBA00022705"/>
    </source>
</evidence>
<dbReference type="PANTHER" id="PTHR13395">
    <property type="entry name" value="SISTER CHROMATID COHESION PROTEIN DCC1-RELATED"/>
    <property type="match status" value="1"/>
</dbReference>
<dbReference type="InterPro" id="IPR007515">
    <property type="entry name" value="Mss4"/>
</dbReference>
<dbReference type="GO" id="GO:0000775">
    <property type="term" value="C:chromosome, centromeric region"/>
    <property type="evidence" value="ECO:0007669"/>
    <property type="project" value="TreeGrafter"/>
</dbReference>
<evidence type="ECO:0000313" key="9">
    <source>
        <dbReference type="Proteomes" id="UP000719412"/>
    </source>
</evidence>
<dbReference type="GO" id="GO:0031390">
    <property type="term" value="C:Ctf18 RFC-like complex"/>
    <property type="evidence" value="ECO:0007669"/>
    <property type="project" value="InterPro"/>
</dbReference>
<evidence type="ECO:0000256" key="3">
    <source>
        <dbReference type="ARBA" id="ARBA00022448"/>
    </source>
</evidence>
<keyword evidence="6" id="KW-0653">Protein transport</keyword>
<dbReference type="Gene3D" id="2.170.150.10">
    <property type="entry name" value="Metal Binding Protein, Guanine Nucleotide Exchange Factor, Chain A"/>
    <property type="match status" value="1"/>
</dbReference>
<comment type="caution">
    <text evidence="8">The sequence shown here is derived from an EMBL/GenBank/DDBJ whole genome shotgun (WGS) entry which is preliminary data.</text>
</comment>
<keyword evidence="5" id="KW-0235">DNA replication</keyword>
<proteinExistence type="inferred from homology"/>
<dbReference type="AlphaFoldDB" id="A0A8J6HGH5"/>
<evidence type="ECO:0000256" key="6">
    <source>
        <dbReference type="ARBA" id="ARBA00022927"/>
    </source>
</evidence>
<dbReference type="GO" id="GO:0034088">
    <property type="term" value="P:maintenance of mitotic sister chromatid cohesion"/>
    <property type="evidence" value="ECO:0007669"/>
    <property type="project" value="TreeGrafter"/>
</dbReference>
<gene>
    <name evidence="8" type="ORF">GEV33_009579</name>
</gene>
<dbReference type="GO" id="GO:0005085">
    <property type="term" value="F:guanyl-nucleotide exchange factor activity"/>
    <property type="evidence" value="ECO:0007669"/>
    <property type="project" value="UniProtKB-KW"/>
</dbReference>
<dbReference type="InterPro" id="IPR011323">
    <property type="entry name" value="Mss4/transl-control_tumour"/>
</dbReference>
<dbReference type="PROSITE" id="PS51796">
    <property type="entry name" value="MSS4"/>
    <property type="match status" value="1"/>
</dbReference>
<dbReference type="Proteomes" id="UP000719412">
    <property type="component" value="Unassembled WGS sequence"/>
</dbReference>
<evidence type="ECO:0000256" key="7">
    <source>
        <dbReference type="SAM" id="MobiDB-lite"/>
    </source>
</evidence>
<evidence type="ECO:0000313" key="8">
    <source>
        <dbReference type="EMBL" id="KAH0813213.1"/>
    </source>
</evidence>